<dbReference type="PANTHER" id="PTHR31131">
    <property type="entry name" value="CHROMOSOME 1, WHOLE GENOME SHOTGUN SEQUENCE"/>
    <property type="match status" value="1"/>
</dbReference>
<evidence type="ECO:0000259" key="2">
    <source>
        <dbReference type="Pfam" id="PF21631"/>
    </source>
</evidence>
<dbReference type="AlphaFoldDB" id="A0A4P6JJP7"/>
<dbReference type="Pfam" id="PF21631">
    <property type="entry name" value="A9CJY8-like_N"/>
    <property type="match status" value="1"/>
</dbReference>
<dbReference type="InterPro" id="IPR045865">
    <property type="entry name" value="ACT-like_dom_sf"/>
</dbReference>
<protein>
    <submittedName>
        <fullName evidence="3">ACT domain-containing protein</fullName>
    </submittedName>
</protein>
<evidence type="ECO:0000313" key="3">
    <source>
        <dbReference type="EMBL" id="QBD74866.1"/>
    </source>
</evidence>
<sequence>MTDIHPQTLSLSPETLAICQLEASAELPRWAQDAPFVSITRTSDELSIVCAEEKVPPDIKADRGWRSFKLHGPFPFSLVGILNSVTIPLAQANIGIFAISTYDTDHVLVKEHDLARAIQTLKDAGHTIA</sequence>
<keyword evidence="4" id="KW-1185">Reference proteome</keyword>
<dbReference type="InterPro" id="IPR049447">
    <property type="entry name" value="A9CJY8-like_N"/>
</dbReference>
<dbReference type="Pfam" id="PF13840">
    <property type="entry name" value="ACT_7"/>
    <property type="match status" value="1"/>
</dbReference>
<feature type="domain" description="A9CJY8-like N-terminal" evidence="2">
    <location>
        <begin position="15"/>
        <end position="58"/>
    </location>
</feature>
<dbReference type="SUPFAM" id="SSF55021">
    <property type="entry name" value="ACT-like"/>
    <property type="match status" value="2"/>
</dbReference>
<gene>
    <name evidence="3" type="ORF">EPA93_02190</name>
</gene>
<name>A0A4P6JJP7_KTERU</name>
<feature type="domain" description="CASTOR ACT" evidence="1">
    <location>
        <begin position="61"/>
        <end position="123"/>
    </location>
</feature>
<dbReference type="Gene3D" id="3.30.2130.10">
    <property type="entry name" value="VC0802-like"/>
    <property type="match status" value="1"/>
</dbReference>
<dbReference type="Proteomes" id="UP000290365">
    <property type="component" value="Chromosome"/>
</dbReference>
<organism evidence="3 4">
    <name type="scientific">Ktedonosporobacter rubrisoli</name>
    <dbReference type="NCBI Taxonomy" id="2509675"/>
    <lineage>
        <taxon>Bacteria</taxon>
        <taxon>Bacillati</taxon>
        <taxon>Chloroflexota</taxon>
        <taxon>Ktedonobacteria</taxon>
        <taxon>Ktedonobacterales</taxon>
        <taxon>Ktedonosporobacteraceae</taxon>
        <taxon>Ktedonosporobacter</taxon>
    </lineage>
</organism>
<evidence type="ECO:0000313" key="4">
    <source>
        <dbReference type="Proteomes" id="UP000290365"/>
    </source>
</evidence>
<dbReference type="EMBL" id="CP035758">
    <property type="protein sequence ID" value="QBD74866.1"/>
    <property type="molecule type" value="Genomic_DNA"/>
</dbReference>
<dbReference type="InterPro" id="IPR051719">
    <property type="entry name" value="CASTOR_mTORC1"/>
</dbReference>
<dbReference type="InterPro" id="IPR016540">
    <property type="entry name" value="UCP008459"/>
</dbReference>
<dbReference type="RefSeq" id="WP_129885465.1">
    <property type="nucleotide sequence ID" value="NZ_CP035758.1"/>
</dbReference>
<reference evidence="3 4" key="1">
    <citation type="submission" date="2019-01" db="EMBL/GenBank/DDBJ databases">
        <title>Ktedonosporobacter rubrisoli SCAWS-G2.</title>
        <authorList>
            <person name="Huang Y."/>
            <person name="Yan B."/>
        </authorList>
    </citation>
    <scope>NUCLEOTIDE SEQUENCE [LARGE SCALE GENOMIC DNA]</scope>
    <source>
        <strain evidence="3 4">SCAWS-G2</strain>
    </source>
</reference>
<dbReference type="InterPro" id="IPR027795">
    <property type="entry name" value="CASTOR_ACT_dom"/>
</dbReference>
<dbReference type="OrthoDB" id="5615858at2"/>
<dbReference type="KEGG" id="kbs:EPA93_02190"/>
<dbReference type="PANTHER" id="PTHR31131:SF6">
    <property type="entry name" value="CASTOR ACT DOMAIN-CONTAINING PROTEIN"/>
    <property type="match status" value="1"/>
</dbReference>
<accession>A0A4P6JJP7</accession>
<evidence type="ECO:0000259" key="1">
    <source>
        <dbReference type="Pfam" id="PF13840"/>
    </source>
</evidence>
<proteinExistence type="predicted"/>
<dbReference type="PIRSF" id="PIRSF008459">
    <property type="entry name" value="UCP008459"/>
    <property type="match status" value="1"/>
</dbReference>